<evidence type="ECO:0000256" key="3">
    <source>
        <dbReference type="ARBA" id="ARBA00022989"/>
    </source>
</evidence>
<dbReference type="PANTHER" id="PTHR48477">
    <property type="entry name" value="PHOSPHATE TRANSPORTER PHO1"/>
    <property type="match status" value="1"/>
</dbReference>
<feature type="transmembrane region" description="Helical" evidence="6">
    <location>
        <begin position="206"/>
        <end position="224"/>
    </location>
</feature>
<evidence type="ECO:0000256" key="1">
    <source>
        <dbReference type="ARBA" id="ARBA00004141"/>
    </source>
</evidence>
<dbReference type="Pfam" id="PF02353">
    <property type="entry name" value="CMAS"/>
    <property type="match status" value="1"/>
</dbReference>
<dbReference type="InterPro" id="IPR000626">
    <property type="entry name" value="Ubiquitin-like_dom"/>
</dbReference>
<dbReference type="AlphaFoldDB" id="A0A830BK80"/>
<dbReference type="SUPFAM" id="SSF54236">
    <property type="entry name" value="Ubiquitin-like"/>
    <property type="match status" value="1"/>
</dbReference>
<dbReference type="Pfam" id="PF03124">
    <property type="entry name" value="EXS"/>
    <property type="match status" value="1"/>
</dbReference>
<dbReference type="Proteomes" id="UP000653305">
    <property type="component" value="Unassembled WGS sequence"/>
</dbReference>
<keyword evidence="2 6" id="KW-0812">Transmembrane</keyword>
<dbReference type="InterPro" id="IPR029071">
    <property type="entry name" value="Ubiquitin-like_domsf"/>
</dbReference>
<comment type="subcellular location">
    <subcellularLocation>
        <location evidence="1">Membrane</location>
        <topology evidence="1">Multi-pass membrane protein</topology>
    </subcellularLocation>
</comment>
<reference evidence="8" key="1">
    <citation type="submission" date="2020-07" db="EMBL/GenBank/DDBJ databases">
        <title>Ethylene signaling mediates host invasion by parasitic plants.</title>
        <authorList>
            <person name="Yoshida S."/>
        </authorList>
    </citation>
    <scope>NUCLEOTIDE SEQUENCE</scope>
    <source>
        <strain evidence="8">Okayama</strain>
    </source>
</reference>
<dbReference type="PANTHER" id="PTHR48477:SF1">
    <property type="entry name" value="PHOSPHATE TRANSPORTER PHO1"/>
    <property type="match status" value="1"/>
</dbReference>
<organism evidence="8 9">
    <name type="scientific">Phtheirospermum japonicum</name>
    <dbReference type="NCBI Taxonomy" id="374723"/>
    <lineage>
        <taxon>Eukaryota</taxon>
        <taxon>Viridiplantae</taxon>
        <taxon>Streptophyta</taxon>
        <taxon>Embryophyta</taxon>
        <taxon>Tracheophyta</taxon>
        <taxon>Spermatophyta</taxon>
        <taxon>Magnoliopsida</taxon>
        <taxon>eudicotyledons</taxon>
        <taxon>Gunneridae</taxon>
        <taxon>Pentapetalae</taxon>
        <taxon>asterids</taxon>
        <taxon>lamiids</taxon>
        <taxon>Lamiales</taxon>
        <taxon>Orobanchaceae</taxon>
        <taxon>Orobanchaceae incertae sedis</taxon>
        <taxon>Phtheirospermum</taxon>
    </lineage>
</organism>
<feature type="region of interest" description="Disordered" evidence="5">
    <location>
        <begin position="51"/>
        <end position="86"/>
    </location>
</feature>
<evidence type="ECO:0000313" key="9">
    <source>
        <dbReference type="Proteomes" id="UP000653305"/>
    </source>
</evidence>
<dbReference type="EMBL" id="BMAC01000045">
    <property type="protein sequence ID" value="GFP82491.1"/>
    <property type="molecule type" value="Genomic_DNA"/>
</dbReference>
<dbReference type="Gene3D" id="3.10.20.90">
    <property type="entry name" value="Phosphatidylinositol 3-kinase Catalytic Subunit, Chain A, domain 1"/>
    <property type="match status" value="1"/>
</dbReference>
<accession>A0A830BK80</accession>
<evidence type="ECO:0000256" key="2">
    <source>
        <dbReference type="ARBA" id="ARBA00022692"/>
    </source>
</evidence>
<evidence type="ECO:0000256" key="5">
    <source>
        <dbReference type="SAM" id="MobiDB-lite"/>
    </source>
</evidence>
<protein>
    <submittedName>
        <fullName evidence="8">Phosphate transporter pho1</fullName>
    </submittedName>
</protein>
<feature type="compositionally biased region" description="Polar residues" evidence="5">
    <location>
        <begin position="75"/>
        <end position="86"/>
    </location>
</feature>
<dbReference type="Gene3D" id="3.40.50.150">
    <property type="entry name" value="Vaccinia Virus protein VP39"/>
    <property type="match status" value="1"/>
</dbReference>
<evidence type="ECO:0000259" key="7">
    <source>
        <dbReference type="PROSITE" id="PS50053"/>
    </source>
</evidence>
<dbReference type="GO" id="GO:0016020">
    <property type="term" value="C:membrane"/>
    <property type="evidence" value="ECO:0007669"/>
    <property type="project" value="UniProtKB-SubCell"/>
</dbReference>
<dbReference type="InterPro" id="IPR029063">
    <property type="entry name" value="SAM-dependent_MTases_sf"/>
</dbReference>
<evidence type="ECO:0000256" key="6">
    <source>
        <dbReference type="SAM" id="Phobius"/>
    </source>
</evidence>
<keyword evidence="3 6" id="KW-1133">Transmembrane helix</keyword>
<gene>
    <name evidence="8" type="ORF">PHJA_000392100</name>
</gene>
<dbReference type="Pfam" id="PF00240">
    <property type="entry name" value="ubiquitin"/>
    <property type="match status" value="1"/>
</dbReference>
<dbReference type="PRINTS" id="PR00348">
    <property type="entry name" value="UBIQUITIN"/>
</dbReference>
<dbReference type="GO" id="GO:0016036">
    <property type="term" value="P:cellular response to phosphate starvation"/>
    <property type="evidence" value="ECO:0007669"/>
    <property type="project" value="InterPro"/>
</dbReference>
<dbReference type="PROSITE" id="PS50053">
    <property type="entry name" value="UBIQUITIN_2"/>
    <property type="match status" value="1"/>
</dbReference>
<name>A0A830BK80_9LAMI</name>
<dbReference type="InterPro" id="IPR004342">
    <property type="entry name" value="EXS_C"/>
</dbReference>
<feature type="domain" description="Ubiquitin-like" evidence="7">
    <location>
        <begin position="1"/>
        <end position="45"/>
    </location>
</feature>
<dbReference type="InterPro" id="IPR052486">
    <property type="entry name" value="PHO1"/>
</dbReference>
<proteinExistence type="predicted"/>
<evidence type="ECO:0000256" key="4">
    <source>
        <dbReference type="ARBA" id="ARBA00023136"/>
    </source>
</evidence>
<evidence type="ECO:0000313" key="8">
    <source>
        <dbReference type="EMBL" id="GFP82491.1"/>
    </source>
</evidence>
<dbReference type="InterPro" id="IPR019956">
    <property type="entry name" value="Ubiquitin_dom"/>
</dbReference>
<comment type="caution">
    <text evidence="8">The sequence shown here is derived from an EMBL/GenBank/DDBJ whole genome shotgun (WGS) entry which is preliminary data.</text>
</comment>
<keyword evidence="4 6" id="KW-0472">Membrane</keyword>
<dbReference type="SUPFAM" id="SSF53335">
    <property type="entry name" value="S-adenosyl-L-methionine-dependent methyltransferases"/>
    <property type="match status" value="1"/>
</dbReference>
<keyword evidence="9" id="KW-1185">Reference proteome</keyword>
<dbReference type="OrthoDB" id="9970435at2759"/>
<sequence>MVGEWSNPVVFEAFDTIDNVKGKIQDRKGISPDQQRLIFAIKQLEWPNPSRLQHSEGIHAPSGAPPPRRDADLRQNPNRNSSAKTIDPNGTIQFVVRGERERRWRIGILLFWGFKAILRRSLSSSYVDNGVSRVKEDEEKVDPAAWRACLEDPKKLMDTDSRVLRRCARRWFDEYNVDHLANLGKYVLAMVAAGARLTYVRQPTQLCMVIILVTSLVATIYQLYLDFVKDWGLFDPKSENPWLRDDHILKNRVVVTRVEHSLPACLERKDQIKFLLHDYRQLPEDSKYDMIISCEMLGAVGHDHIEGFFKCCEFALADNGLIVLQTEFP</sequence>